<feature type="domain" description="2Fe-2S ferredoxin-type" evidence="1">
    <location>
        <begin position="2"/>
        <end position="80"/>
    </location>
</feature>
<dbReference type="Gene3D" id="3.10.20.740">
    <property type="match status" value="1"/>
</dbReference>
<dbReference type="Pfam" id="PF13510">
    <property type="entry name" value="Fer2_4"/>
    <property type="match status" value="1"/>
</dbReference>
<name>A0A930EF98_9FIRM</name>
<protein>
    <submittedName>
        <fullName evidence="2">(2Fe-2S)-binding protein</fullName>
    </submittedName>
</protein>
<evidence type="ECO:0000313" key="2">
    <source>
        <dbReference type="EMBL" id="MBF1352919.1"/>
    </source>
</evidence>
<evidence type="ECO:0000313" key="3">
    <source>
        <dbReference type="Proteomes" id="UP000722050"/>
    </source>
</evidence>
<dbReference type="GO" id="GO:0016020">
    <property type="term" value="C:membrane"/>
    <property type="evidence" value="ECO:0007669"/>
    <property type="project" value="InterPro"/>
</dbReference>
<accession>A0A930EF98</accession>
<dbReference type="GO" id="GO:0051536">
    <property type="term" value="F:iron-sulfur cluster binding"/>
    <property type="evidence" value="ECO:0007669"/>
    <property type="project" value="InterPro"/>
</dbReference>
<dbReference type="GO" id="GO:0008137">
    <property type="term" value="F:NADH dehydrogenase (ubiquinone) activity"/>
    <property type="evidence" value="ECO:0007669"/>
    <property type="project" value="InterPro"/>
</dbReference>
<dbReference type="EMBL" id="JABZQH010000332">
    <property type="protein sequence ID" value="MBF1352919.1"/>
    <property type="molecule type" value="Genomic_DNA"/>
</dbReference>
<sequence length="91" mass="9896">MSDVKVTIDNIEVNVPEGSTLLEAAHIAGVDIPTLCYLKDVNEIGACRMCLCEVEGARALAAACVFPVFDGMVARTNTPKIVEYRRKNLQL</sequence>
<gene>
    <name evidence="2" type="ORF">HXM71_07400</name>
</gene>
<dbReference type="Proteomes" id="UP000722050">
    <property type="component" value="Unassembled WGS sequence"/>
</dbReference>
<proteinExistence type="predicted"/>
<dbReference type="InterPro" id="IPR001041">
    <property type="entry name" value="2Fe-2S_ferredoxin-type"/>
</dbReference>
<organism evidence="2 3">
    <name type="scientific">Mogibacterium diversum</name>
    <dbReference type="NCBI Taxonomy" id="114527"/>
    <lineage>
        <taxon>Bacteria</taxon>
        <taxon>Bacillati</taxon>
        <taxon>Bacillota</taxon>
        <taxon>Clostridia</taxon>
        <taxon>Peptostreptococcales</taxon>
        <taxon>Anaerovoracaceae</taxon>
        <taxon>Mogibacterium</taxon>
    </lineage>
</organism>
<dbReference type="AlphaFoldDB" id="A0A930EF98"/>
<dbReference type="InterPro" id="IPR036010">
    <property type="entry name" value="2Fe-2S_ferredoxin-like_sf"/>
</dbReference>
<dbReference type="CDD" id="cd00207">
    <property type="entry name" value="fer2"/>
    <property type="match status" value="1"/>
</dbReference>
<dbReference type="SUPFAM" id="SSF54292">
    <property type="entry name" value="2Fe-2S ferredoxin-like"/>
    <property type="match status" value="1"/>
</dbReference>
<dbReference type="GO" id="GO:0042773">
    <property type="term" value="P:ATP synthesis coupled electron transport"/>
    <property type="evidence" value="ECO:0007669"/>
    <property type="project" value="InterPro"/>
</dbReference>
<evidence type="ECO:0000259" key="1">
    <source>
        <dbReference type="PROSITE" id="PS51085"/>
    </source>
</evidence>
<comment type="caution">
    <text evidence="2">The sequence shown here is derived from an EMBL/GenBank/DDBJ whole genome shotgun (WGS) entry which is preliminary data.</text>
</comment>
<feature type="non-terminal residue" evidence="2">
    <location>
        <position position="91"/>
    </location>
</feature>
<dbReference type="InterPro" id="IPR000283">
    <property type="entry name" value="NADH_UbQ_OxRdtase_75kDa_su_CS"/>
</dbReference>
<dbReference type="PROSITE" id="PS51085">
    <property type="entry name" value="2FE2S_FER_2"/>
    <property type="match status" value="1"/>
</dbReference>
<dbReference type="PROSITE" id="PS00641">
    <property type="entry name" value="COMPLEX1_75K_1"/>
    <property type="match status" value="1"/>
</dbReference>
<reference evidence="2" key="1">
    <citation type="submission" date="2020-04" db="EMBL/GenBank/DDBJ databases">
        <title>Deep metagenomics examines the oral microbiome during advanced dental caries in children, revealing novel taxa and co-occurrences with host molecules.</title>
        <authorList>
            <person name="Baker J.L."/>
            <person name="Morton J.T."/>
            <person name="Dinis M."/>
            <person name="Alvarez R."/>
            <person name="Tran N.C."/>
            <person name="Knight R."/>
            <person name="Edlund A."/>
        </authorList>
    </citation>
    <scope>NUCLEOTIDE SEQUENCE</scope>
    <source>
        <strain evidence="2">JCVI_24_bin.8</strain>
    </source>
</reference>